<feature type="region of interest" description="Disordered" evidence="1">
    <location>
        <begin position="103"/>
        <end position="150"/>
    </location>
</feature>
<feature type="signal peptide" evidence="2">
    <location>
        <begin position="1"/>
        <end position="19"/>
    </location>
</feature>
<evidence type="ECO:0000313" key="4">
    <source>
        <dbReference type="RefSeq" id="XP_034112972.1"/>
    </source>
</evidence>
<dbReference type="AlphaFoldDB" id="A0A6P8Z9B7"/>
<dbReference type="OrthoDB" id="7871254at2759"/>
<reference evidence="4" key="1">
    <citation type="submission" date="2025-08" db="UniProtKB">
        <authorList>
            <consortium name="RefSeq"/>
        </authorList>
    </citation>
    <scope>IDENTIFICATION</scope>
    <source>
        <strain evidence="4">15112-1751.03</strain>
        <tissue evidence="4">Whole Adult</tissue>
    </source>
</reference>
<organism evidence="3 4">
    <name type="scientific">Drosophila albomicans</name>
    <name type="common">Fruit fly</name>
    <dbReference type="NCBI Taxonomy" id="7291"/>
    <lineage>
        <taxon>Eukaryota</taxon>
        <taxon>Metazoa</taxon>
        <taxon>Ecdysozoa</taxon>
        <taxon>Arthropoda</taxon>
        <taxon>Hexapoda</taxon>
        <taxon>Insecta</taxon>
        <taxon>Pterygota</taxon>
        <taxon>Neoptera</taxon>
        <taxon>Endopterygota</taxon>
        <taxon>Diptera</taxon>
        <taxon>Brachycera</taxon>
        <taxon>Muscomorpha</taxon>
        <taxon>Ephydroidea</taxon>
        <taxon>Drosophilidae</taxon>
        <taxon>Drosophila</taxon>
    </lineage>
</organism>
<gene>
    <name evidence="4" type="primary">LOC117573711</name>
</gene>
<dbReference type="CTD" id="42969"/>
<evidence type="ECO:0000256" key="1">
    <source>
        <dbReference type="SAM" id="MobiDB-lite"/>
    </source>
</evidence>
<name>A0A6P8Z9B7_DROAB</name>
<sequence>MQLVIGLPFLLLLLLGVEGKPTFDRIAEVLLDELTDGPHYEQSYRQPVHHHPHSYPVHPPHPGGPLIQEGYDHGYDYYYGGGSSHGYGGGIVAQPGPYVQPAPYVQPPPYAQPPPHGYYQSPTKGYYAQPQSSYNRPPPPTNGYSQGYAGHATVGGYKQHGY</sequence>
<accession>A0A6P8Z9B7</accession>
<evidence type="ECO:0000313" key="3">
    <source>
        <dbReference type="Proteomes" id="UP000515160"/>
    </source>
</evidence>
<dbReference type="RefSeq" id="XP_034112972.1">
    <property type="nucleotide sequence ID" value="XM_034257081.2"/>
</dbReference>
<keyword evidence="3" id="KW-1185">Reference proteome</keyword>
<dbReference type="GeneID" id="117573711"/>
<evidence type="ECO:0000256" key="2">
    <source>
        <dbReference type="SAM" id="SignalP"/>
    </source>
</evidence>
<keyword evidence="2" id="KW-0732">Signal</keyword>
<feature type="chain" id="PRO_5028080064" evidence="2">
    <location>
        <begin position="20"/>
        <end position="162"/>
    </location>
</feature>
<dbReference type="Proteomes" id="UP000515160">
    <property type="component" value="Chromosome 2R"/>
</dbReference>
<protein>
    <submittedName>
        <fullName evidence="4">Uncharacterized protein LOC117573711</fullName>
    </submittedName>
</protein>
<proteinExistence type="predicted"/>
<feature type="compositionally biased region" description="Pro residues" evidence="1">
    <location>
        <begin position="103"/>
        <end position="116"/>
    </location>
</feature>